<evidence type="ECO:0000256" key="1">
    <source>
        <dbReference type="SAM" id="Phobius"/>
    </source>
</evidence>
<feature type="transmembrane region" description="Helical" evidence="1">
    <location>
        <begin position="31"/>
        <end position="50"/>
    </location>
</feature>
<keyword evidence="3" id="KW-1185">Reference proteome</keyword>
<keyword evidence="1" id="KW-1133">Transmembrane helix</keyword>
<dbReference type="RefSeq" id="WP_379994204.1">
    <property type="nucleotide sequence ID" value="NZ_JBHSGN010000041.1"/>
</dbReference>
<feature type="transmembrane region" description="Helical" evidence="1">
    <location>
        <begin position="113"/>
        <end position="133"/>
    </location>
</feature>
<dbReference type="Proteomes" id="UP001596023">
    <property type="component" value="Unassembled WGS sequence"/>
</dbReference>
<sequence length="185" mass="21532">MTFIFKQIYRIIKDGIKSLLYDIDGNKRSKFQVYLGFIFVPIVICIITVWKEISLKDIIDTLLTVLSIFTALIFGVLFTVPDKLSQRIERFKNKTDNSTKNYLIRFSNFTRSFVQQITFIIIICIALIILLVLQKVVNDNIIKLTLTTISLVLFYDLVMFILVTLSNIYILLMDDIDMSKKDLPK</sequence>
<evidence type="ECO:0000313" key="3">
    <source>
        <dbReference type="Proteomes" id="UP001596023"/>
    </source>
</evidence>
<dbReference type="EMBL" id="JBHSGN010000041">
    <property type="protein sequence ID" value="MFC4672976.1"/>
    <property type="molecule type" value="Genomic_DNA"/>
</dbReference>
<proteinExistence type="predicted"/>
<accession>A0ABV9KTT3</accession>
<gene>
    <name evidence="2" type="ORF">ACFO6W_04660</name>
</gene>
<reference evidence="3" key="1">
    <citation type="journal article" date="2019" name="Int. J. Syst. Evol. Microbiol.">
        <title>The Global Catalogue of Microorganisms (GCM) 10K type strain sequencing project: providing services to taxonomists for standard genome sequencing and annotation.</title>
        <authorList>
            <consortium name="The Broad Institute Genomics Platform"/>
            <consortium name="The Broad Institute Genome Sequencing Center for Infectious Disease"/>
            <person name="Wu L."/>
            <person name="Ma J."/>
        </authorList>
    </citation>
    <scope>NUCLEOTIDE SEQUENCE [LARGE SCALE GENOMIC DNA]</scope>
    <source>
        <strain evidence="3">CCUG 66188</strain>
    </source>
</reference>
<protein>
    <submittedName>
        <fullName evidence="2">Uncharacterized protein</fullName>
    </submittedName>
</protein>
<comment type="caution">
    <text evidence="2">The sequence shown here is derived from an EMBL/GenBank/DDBJ whole genome shotgun (WGS) entry which is preliminary data.</text>
</comment>
<feature type="transmembrane region" description="Helical" evidence="1">
    <location>
        <begin position="153"/>
        <end position="172"/>
    </location>
</feature>
<keyword evidence="1" id="KW-0812">Transmembrane</keyword>
<evidence type="ECO:0000313" key="2">
    <source>
        <dbReference type="EMBL" id="MFC4672976.1"/>
    </source>
</evidence>
<feature type="transmembrane region" description="Helical" evidence="1">
    <location>
        <begin position="62"/>
        <end position="80"/>
    </location>
</feature>
<keyword evidence="1" id="KW-0472">Membrane</keyword>
<organism evidence="2 3">
    <name type="scientific">Dysgonomonas termitidis</name>
    <dbReference type="NCBI Taxonomy" id="1516126"/>
    <lineage>
        <taxon>Bacteria</taxon>
        <taxon>Pseudomonadati</taxon>
        <taxon>Bacteroidota</taxon>
        <taxon>Bacteroidia</taxon>
        <taxon>Bacteroidales</taxon>
        <taxon>Dysgonomonadaceae</taxon>
        <taxon>Dysgonomonas</taxon>
    </lineage>
</organism>
<name>A0ABV9KTT3_9BACT</name>